<reference evidence="2" key="1">
    <citation type="submission" date="2021-12" db="EMBL/GenBank/DDBJ databases">
        <title>Black yeast isolated from Biological Soil Crust.</title>
        <authorList>
            <person name="Kurbessoian T."/>
        </authorList>
    </citation>
    <scope>NUCLEOTIDE SEQUENCE</scope>
    <source>
        <strain evidence="2">CCFEE 5208</strain>
    </source>
</reference>
<feature type="compositionally biased region" description="Low complexity" evidence="1">
    <location>
        <begin position="59"/>
        <end position="77"/>
    </location>
</feature>
<organism evidence="2 3">
    <name type="scientific">Friedmanniomyces endolithicus</name>
    <dbReference type="NCBI Taxonomy" id="329885"/>
    <lineage>
        <taxon>Eukaryota</taxon>
        <taxon>Fungi</taxon>
        <taxon>Dikarya</taxon>
        <taxon>Ascomycota</taxon>
        <taxon>Pezizomycotina</taxon>
        <taxon>Dothideomycetes</taxon>
        <taxon>Dothideomycetidae</taxon>
        <taxon>Mycosphaerellales</taxon>
        <taxon>Teratosphaeriaceae</taxon>
        <taxon>Friedmanniomyces</taxon>
    </lineage>
</organism>
<accession>A0AAN6JK99</accession>
<gene>
    <name evidence="2" type="ORF">LTR82_000968</name>
</gene>
<feature type="region of interest" description="Disordered" evidence="1">
    <location>
        <begin position="335"/>
        <end position="358"/>
    </location>
</feature>
<feature type="region of interest" description="Disordered" evidence="1">
    <location>
        <begin position="386"/>
        <end position="418"/>
    </location>
</feature>
<evidence type="ECO:0000313" key="3">
    <source>
        <dbReference type="Proteomes" id="UP001168146"/>
    </source>
</evidence>
<sequence length="1156" mass="125095">MVPFFSPKRRRTTGNLKLASSLARQTSFNDDDGAPPTPGATSPRAGTPSTERPPPTTPTPRSRQRPVSQPVSSPSSTGVETDGNLYYAYARRGDNLQSRYLLTFASASTANEWWSLLQTHFPETTRPGPQLFSFKDPHDSLAKTWKHPAFAHLKSKWMYISFSDTQENGLGGAAQGIIPVQDAQGNMKAGSGLPASPEVIGEQIGREMRRETRSVRNGITKMEEHFERMMEAVERNTAQVAVLAERQYEHASLPKNEERNGYFETDHITTYLGRINDMLAQHSENMEGLAKKQADTDQKLQSTLDDVASKQRNDYLDMSQLSSHLDRVQTLMESSIGERKDSAKELAEHQQRPAQIDFSPLTDRLQKVQEAVEQNSALVKALLDEGTAESKPGTPFWGKESASQQQAPPAQGEPKPIDLSPLAEHLQKIHEAIAAQSSHMQMLVGFASGDGDTTPFGGPPAVAVPSAGPGDTAEKSLAPLGEHLEQIYNAIEEGNAYSKSVGRVNLDPLVERIEAMRVAVEAGNEKLDLTPLVEKMEATRAAIGEGSKLDLTPLVEKLEATRAAVEEGGKREMDTAPLEKHLNGLSDHLGTISSASGRSNEQMGLLLMAHGELQKSVVANGQRPAPRVNLDPLIEKIEDMRAAVETTLTVDIVPFAEKFEDVIERLGTIGGSAQKGNEQMDELLQAHGRLSESIAQSKIEPVDLAPLVKKMEEVRTAIEAGPSVDLAPLLEQVVASNDHLGALSSSSEQQSEALGLLLQAQDRTSAAVKESSGASQVDLGPLVEKFDGVGEHLKSIGALSEQHNDTLQQLLQAQKGLTDAVTETSKQPDFTPLATKFDELSGHLICLREWAEYDSDHLKELLASQKALNKETGKTVDLAPLTGKFDILGDHLAAIRTATKEHTDSLRALLEAQKSAPPVAPPQIDLAPLTDRLNRIHESLQRQFERGDNKVPSTGDAKFIMSALSSHLSKIQAVTEANAQHVKSLREKQSATQDKMHLAVASTSDAIAALNRHASTQQEKLSNAVTSSTEAIAALNKHASAQQDKLTNAVTSSSEAIAALHKHASGQQDKTDERVEALNGQVRELMGGQREMVEVVRELALSITAQNKGACDHVVVPPPRKVGRKIVGFVYDAKDGPVMVGKGEGRRGGGEDGKGL</sequence>
<name>A0AAN6JK99_9PEZI</name>
<dbReference type="EMBL" id="JASUXU010000002">
    <property type="protein sequence ID" value="KAK0327453.1"/>
    <property type="molecule type" value="Genomic_DNA"/>
</dbReference>
<protein>
    <submittedName>
        <fullName evidence="2">Uncharacterized protein</fullName>
    </submittedName>
</protein>
<dbReference type="AlphaFoldDB" id="A0AAN6JK99"/>
<feature type="compositionally biased region" description="Low complexity" evidence="1">
    <location>
        <begin position="401"/>
        <end position="410"/>
    </location>
</feature>
<dbReference type="Proteomes" id="UP001168146">
    <property type="component" value="Unassembled WGS sequence"/>
</dbReference>
<comment type="caution">
    <text evidence="2">The sequence shown here is derived from an EMBL/GenBank/DDBJ whole genome shotgun (WGS) entry which is preliminary data.</text>
</comment>
<feature type="compositionally biased region" description="Basic and acidic residues" evidence="1">
    <location>
        <begin position="336"/>
        <end position="351"/>
    </location>
</feature>
<proteinExistence type="predicted"/>
<evidence type="ECO:0000313" key="2">
    <source>
        <dbReference type="EMBL" id="KAK0327453.1"/>
    </source>
</evidence>
<feature type="region of interest" description="Disordered" evidence="1">
    <location>
        <begin position="1"/>
        <end position="79"/>
    </location>
</feature>
<evidence type="ECO:0000256" key="1">
    <source>
        <dbReference type="SAM" id="MobiDB-lite"/>
    </source>
</evidence>